<dbReference type="InterPro" id="IPR052164">
    <property type="entry name" value="Anthracycline_SecMetBiosynth"/>
</dbReference>
<evidence type="ECO:0000259" key="1">
    <source>
        <dbReference type="PROSITE" id="PS51819"/>
    </source>
</evidence>
<dbReference type="Gene3D" id="3.10.180.10">
    <property type="entry name" value="2,3-Dihydroxybiphenyl 1,2-Dioxygenase, domain 1"/>
    <property type="match status" value="1"/>
</dbReference>
<name>A0AAP6L114_AERME</name>
<dbReference type="CDD" id="cd07247">
    <property type="entry name" value="SgaA_N_like"/>
    <property type="match status" value="1"/>
</dbReference>
<gene>
    <name evidence="2" type="ORF">SJS82_01895</name>
</gene>
<dbReference type="InterPro" id="IPR029068">
    <property type="entry name" value="Glyas_Bleomycin-R_OHBP_Dase"/>
</dbReference>
<evidence type="ECO:0000313" key="2">
    <source>
        <dbReference type="EMBL" id="MDX7920697.1"/>
    </source>
</evidence>
<dbReference type="PANTHER" id="PTHR33993">
    <property type="entry name" value="GLYOXALASE-RELATED"/>
    <property type="match status" value="1"/>
</dbReference>
<sequence length="131" mass="14452">MLENTKMDNTLVWADIPTRDLDRAMDFYSALLDVQVTPIQEEEMRFAMLRYDGSNAAACLGPMDKYHQPGGAGPLIYLSLGDRLQEAEQLVPRLGGRVLEPLHSIGSGHGSRVIIEDTEGNWLALYAPPAP</sequence>
<dbReference type="EMBL" id="JAWZXF010000002">
    <property type="protein sequence ID" value="MDX7920697.1"/>
    <property type="molecule type" value="Genomic_DNA"/>
</dbReference>
<evidence type="ECO:0000313" key="3">
    <source>
        <dbReference type="Proteomes" id="UP001285835"/>
    </source>
</evidence>
<feature type="domain" description="VOC" evidence="1">
    <location>
        <begin position="10"/>
        <end position="128"/>
    </location>
</feature>
<comment type="caution">
    <text evidence="2">The sequence shown here is derived from an EMBL/GenBank/DDBJ whole genome shotgun (WGS) entry which is preliminary data.</text>
</comment>
<dbReference type="Proteomes" id="UP001285835">
    <property type="component" value="Unassembled WGS sequence"/>
</dbReference>
<dbReference type="InterPro" id="IPR037523">
    <property type="entry name" value="VOC_core"/>
</dbReference>
<dbReference type="PANTHER" id="PTHR33993:SF2">
    <property type="entry name" value="VOC DOMAIN-CONTAINING PROTEIN"/>
    <property type="match status" value="1"/>
</dbReference>
<dbReference type="Pfam" id="PF00903">
    <property type="entry name" value="Glyoxalase"/>
    <property type="match status" value="1"/>
</dbReference>
<dbReference type="AlphaFoldDB" id="A0AAP6L114"/>
<dbReference type="InterPro" id="IPR004360">
    <property type="entry name" value="Glyas_Fos-R_dOase_dom"/>
</dbReference>
<dbReference type="RefSeq" id="WP_162519240.1">
    <property type="nucleotide sequence ID" value="NZ_CAWNWS010000065.1"/>
</dbReference>
<proteinExistence type="predicted"/>
<accession>A0AAP6L114</accession>
<organism evidence="2 3">
    <name type="scientific">Aeromonas media</name>
    <dbReference type="NCBI Taxonomy" id="651"/>
    <lineage>
        <taxon>Bacteria</taxon>
        <taxon>Pseudomonadati</taxon>
        <taxon>Pseudomonadota</taxon>
        <taxon>Gammaproteobacteria</taxon>
        <taxon>Aeromonadales</taxon>
        <taxon>Aeromonadaceae</taxon>
        <taxon>Aeromonas</taxon>
    </lineage>
</organism>
<dbReference type="SUPFAM" id="SSF54593">
    <property type="entry name" value="Glyoxalase/Bleomycin resistance protein/Dihydroxybiphenyl dioxygenase"/>
    <property type="match status" value="1"/>
</dbReference>
<protein>
    <submittedName>
        <fullName evidence="2">VOC family protein</fullName>
    </submittedName>
</protein>
<dbReference type="GeneID" id="99768141"/>
<dbReference type="PROSITE" id="PS51819">
    <property type="entry name" value="VOC"/>
    <property type="match status" value="1"/>
</dbReference>
<reference evidence="2" key="1">
    <citation type="submission" date="2023-11" db="EMBL/GenBank/DDBJ databases">
        <title>WGS of Aeromonas in Northern Israel.</title>
        <authorList>
            <person name="Hershko Y."/>
        </authorList>
    </citation>
    <scope>NUCLEOTIDE SEQUENCE</scope>
    <source>
        <strain evidence="2">02297</strain>
    </source>
</reference>